<dbReference type="SUPFAM" id="SSF81606">
    <property type="entry name" value="PP2C-like"/>
    <property type="match status" value="1"/>
</dbReference>
<evidence type="ECO:0000259" key="1">
    <source>
        <dbReference type="PROSITE" id="PS51746"/>
    </source>
</evidence>
<sequence length="255" mass="28038">MEQAAMTHIGLVRQVNEDGYALLLDTHPYRVVMVADGMGGHRAGEVASSVAIEEVESELRQRMKEGIPEDVSPLELVTEAIQIANQAVYRRASSTPGCSGMGTTIVVALYDRKEVWLGFIGDSRAYLINKESIRQLTDDHSLVNELVKSGQITAEEANNHPQRNILTRSLGTDLYVQVDTLHTPWVKDDILLLCSDGLTNLISEEIIADVLRGEGTMESKLQQLVNLALQKGGNDNITVVAVRNTDEDEERGDGR</sequence>
<dbReference type="InterPro" id="IPR001932">
    <property type="entry name" value="PPM-type_phosphatase-like_dom"/>
</dbReference>
<name>A0AAV4LJG9_9BACL</name>
<dbReference type="Pfam" id="PF13672">
    <property type="entry name" value="PP2C_2"/>
    <property type="match status" value="1"/>
</dbReference>
<dbReference type="SMART" id="SM00332">
    <property type="entry name" value="PP2Cc"/>
    <property type="match status" value="1"/>
</dbReference>
<dbReference type="EMBL" id="BOQE01000001">
    <property type="protein sequence ID" value="GIM47532.1"/>
    <property type="molecule type" value="Genomic_DNA"/>
</dbReference>
<evidence type="ECO:0000313" key="2">
    <source>
        <dbReference type="EMBL" id="GIM47532.1"/>
    </source>
</evidence>
<comment type="caution">
    <text evidence="2">The sequence shown here is derived from an EMBL/GenBank/DDBJ whole genome shotgun (WGS) entry which is preliminary data.</text>
</comment>
<dbReference type="PANTHER" id="PTHR47992">
    <property type="entry name" value="PROTEIN PHOSPHATASE"/>
    <property type="match status" value="1"/>
</dbReference>
<dbReference type="InterPro" id="IPR015655">
    <property type="entry name" value="PP2C"/>
</dbReference>
<protein>
    <submittedName>
        <fullName evidence="2">Protein phosphatase</fullName>
    </submittedName>
</protein>
<dbReference type="Gene3D" id="3.60.40.10">
    <property type="entry name" value="PPM-type phosphatase domain"/>
    <property type="match status" value="1"/>
</dbReference>
<feature type="domain" description="PPM-type phosphatase" evidence="1">
    <location>
        <begin position="1"/>
        <end position="244"/>
    </location>
</feature>
<reference evidence="2" key="1">
    <citation type="journal article" date="2023" name="Int. J. Syst. Evol. Microbiol.">
        <title>Collibacillus ludicampi gen. nov., sp. nov., a new soil bacterium of the family Alicyclobacillaceae.</title>
        <authorList>
            <person name="Jojima T."/>
            <person name="Ioku Y."/>
            <person name="Fukuta Y."/>
            <person name="Shirasaka N."/>
            <person name="Matsumura Y."/>
            <person name="Mori M."/>
        </authorList>
    </citation>
    <scope>NUCLEOTIDE SEQUENCE</scope>
    <source>
        <strain evidence="2">TP075</strain>
    </source>
</reference>
<dbReference type="Proteomes" id="UP001057291">
    <property type="component" value="Unassembled WGS sequence"/>
</dbReference>
<dbReference type="GO" id="GO:0004722">
    <property type="term" value="F:protein serine/threonine phosphatase activity"/>
    <property type="evidence" value="ECO:0007669"/>
    <property type="project" value="InterPro"/>
</dbReference>
<dbReference type="InterPro" id="IPR036457">
    <property type="entry name" value="PPM-type-like_dom_sf"/>
</dbReference>
<keyword evidence="3" id="KW-1185">Reference proteome</keyword>
<organism evidence="2 3">
    <name type="scientific">Collibacillus ludicampi</name>
    <dbReference type="NCBI Taxonomy" id="2771369"/>
    <lineage>
        <taxon>Bacteria</taxon>
        <taxon>Bacillati</taxon>
        <taxon>Bacillota</taxon>
        <taxon>Bacilli</taxon>
        <taxon>Bacillales</taxon>
        <taxon>Alicyclobacillaceae</taxon>
        <taxon>Collibacillus</taxon>
    </lineage>
</organism>
<dbReference type="SMART" id="SM00331">
    <property type="entry name" value="PP2C_SIG"/>
    <property type="match status" value="1"/>
</dbReference>
<dbReference type="RefSeq" id="WP_282200499.1">
    <property type="nucleotide sequence ID" value="NZ_BOQE01000001.1"/>
</dbReference>
<dbReference type="PROSITE" id="PS51746">
    <property type="entry name" value="PPM_2"/>
    <property type="match status" value="1"/>
</dbReference>
<accession>A0AAV4LJG9</accession>
<gene>
    <name evidence="2" type="ORF">DNHGIG_30810</name>
</gene>
<dbReference type="NCBIfam" id="NF033484">
    <property type="entry name" value="Stp1_PP2C_phos"/>
    <property type="match status" value="1"/>
</dbReference>
<proteinExistence type="predicted"/>
<dbReference type="AlphaFoldDB" id="A0AAV4LJG9"/>
<evidence type="ECO:0000313" key="3">
    <source>
        <dbReference type="Proteomes" id="UP001057291"/>
    </source>
</evidence>
<dbReference type="CDD" id="cd00143">
    <property type="entry name" value="PP2Cc"/>
    <property type="match status" value="1"/>
</dbReference>